<reference evidence="1" key="1">
    <citation type="submission" date="2021-03" db="EMBL/GenBank/DDBJ databases">
        <authorList>
            <person name="Tran Van P."/>
        </authorList>
    </citation>
    <scope>NUCLEOTIDE SEQUENCE</scope>
</reference>
<comment type="caution">
    <text evidence="1">The sequence shown here is derived from an EMBL/GenBank/DDBJ whole genome shotgun (WGS) entry which is preliminary data.</text>
</comment>
<dbReference type="Proteomes" id="UP001153148">
    <property type="component" value="Unassembled WGS sequence"/>
</dbReference>
<keyword evidence="2" id="KW-1185">Reference proteome</keyword>
<protein>
    <submittedName>
        <fullName evidence="1">Uncharacterized protein</fullName>
    </submittedName>
</protein>
<name>A0ABN7NWA7_TIMPD</name>
<evidence type="ECO:0000313" key="1">
    <source>
        <dbReference type="EMBL" id="CAG2059824.1"/>
    </source>
</evidence>
<gene>
    <name evidence="1" type="ORF">TPAB3V08_LOCUS6783</name>
</gene>
<accession>A0ABN7NWA7</accession>
<organism evidence="1 2">
    <name type="scientific">Timema podura</name>
    <name type="common">Walking stick</name>
    <dbReference type="NCBI Taxonomy" id="61482"/>
    <lineage>
        <taxon>Eukaryota</taxon>
        <taxon>Metazoa</taxon>
        <taxon>Ecdysozoa</taxon>
        <taxon>Arthropoda</taxon>
        <taxon>Hexapoda</taxon>
        <taxon>Insecta</taxon>
        <taxon>Pterygota</taxon>
        <taxon>Neoptera</taxon>
        <taxon>Polyneoptera</taxon>
        <taxon>Phasmatodea</taxon>
        <taxon>Timematodea</taxon>
        <taxon>Timematoidea</taxon>
        <taxon>Timematidae</taxon>
        <taxon>Timema</taxon>
    </lineage>
</organism>
<proteinExistence type="predicted"/>
<sequence>MNILGFTHARYPLTNFIVLNFLVSSLYERSRKISKFQIKKAVNGRPRRKVHAVEQEVEEASLDLFNILAINLKDLDGKGTVTVSVNWRTMEILEKATWCEEDSSLKR</sequence>
<dbReference type="EMBL" id="CAJPIN010010630">
    <property type="protein sequence ID" value="CAG2059824.1"/>
    <property type="molecule type" value="Genomic_DNA"/>
</dbReference>
<evidence type="ECO:0000313" key="2">
    <source>
        <dbReference type="Proteomes" id="UP001153148"/>
    </source>
</evidence>